<organism evidence="2 3">
    <name type="scientific">Mycena belliarum</name>
    <dbReference type="NCBI Taxonomy" id="1033014"/>
    <lineage>
        <taxon>Eukaryota</taxon>
        <taxon>Fungi</taxon>
        <taxon>Dikarya</taxon>
        <taxon>Basidiomycota</taxon>
        <taxon>Agaricomycotina</taxon>
        <taxon>Agaricomycetes</taxon>
        <taxon>Agaricomycetidae</taxon>
        <taxon>Agaricales</taxon>
        <taxon>Marasmiineae</taxon>
        <taxon>Mycenaceae</taxon>
        <taxon>Mycena</taxon>
    </lineage>
</organism>
<proteinExistence type="predicted"/>
<feature type="region of interest" description="Disordered" evidence="1">
    <location>
        <begin position="144"/>
        <end position="274"/>
    </location>
</feature>
<feature type="compositionally biased region" description="Polar residues" evidence="1">
    <location>
        <begin position="653"/>
        <end position="684"/>
    </location>
</feature>
<gene>
    <name evidence="2" type="ORF">B0H15DRAFT_944630</name>
</gene>
<dbReference type="EMBL" id="JARJCN010000006">
    <property type="protein sequence ID" value="KAJ7100294.1"/>
    <property type="molecule type" value="Genomic_DNA"/>
</dbReference>
<feature type="compositionally biased region" description="Basic and acidic residues" evidence="1">
    <location>
        <begin position="174"/>
        <end position="184"/>
    </location>
</feature>
<feature type="compositionally biased region" description="Basic and acidic residues" evidence="1">
    <location>
        <begin position="686"/>
        <end position="696"/>
    </location>
</feature>
<keyword evidence="3" id="KW-1185">Reference proteome</keyword>
<dbReference type="Proteomes" id="UP001222325">
    <property type="component" value="Unassembled WGS sequence"/>
</dbReference>
<feature type="region of interest" description="Disordered" evidence="1">
    <location>
        <begin position="485"/>
        <end position="588"/>
    </location>
</feature>
<feature type="compositionally biased region" description="Polar residues" evidence="1">
    <location>
        <begin position="235"/>
        <end position="248"/>
    </location>
</feature>
<accession>A0AAD6UHC3</accession>
<feature type="compositionally biased region" description="Pro residues" evidence="1">
    <location>
        <begin position="212"/>
        <end position="225"/>
    </location>
</feature>
<reference evidence="2" key="1">
    <citation type="submission" date="2023-03" db="EMBL/GenBank/DDBJ databases">
        <title>Massive genome expansion in bonnet fungi (Mycena s.s.) driven by repeated elements and novel gene families across ecological guilds.</title>
        <authorList>
            <consortium name="Lawrence Berkeley National Laboratory"/>
            <person name="Harder C.B."/>
            <person name="Miyauchi S."/>
            <person name="Viragh M."/>
            <person name="Kuo A."/>
            <person name="Thoen E."/>
            <person name="Andreopoulos B."/>
            <person name="Lu D."/>
            <person name="Skrede I."/>
            <person name="Drula E."/>
            <person name="Henrissat B."/>
            <person name="Morin E."/>
            <person name="Kohler A."/>
            <person name="Barry K."/>
            <person name="LaButti K."/>
            <person name="Morin E."/>
            <person name="Salamov A."/>
            <person name="Lipzen A."/>
            <person name="Mereny Z."/>
            <person name="Hegedus B."/>
            <person name="Baldrian P."/>
            <person name="Stursova M."/>
            <person name="Weitz H."/>
            <person name="Taylor A."/>
            <person name="Grigoriev I.V."/>
            <person name="Nagy L.G."/>
            <person name="Martin F."/>
            <person name="Kauserud H."/>
        </authorList>
    </citation>
    <scope>NUCLEOTIDE SEQUENCE</scope>
    <source>
        <strain evidence="2">CBHHK173m</strain>
    </source>
</reference>
<evidence type="ECO:0000313" key="3">
    <source>
        <dbReference type="Proteomes" id="UP001222325"/>
    </source>
</evidence>
<evidence type="ECO:0000313" key="2">
    <source>
        <dbReference type="EMBL" id="KAJ7100294.1"/>
    </source>
</evidence>
<protein>
    <submittedName>
        <fullName evidence="2">Uncharacterized protein</fullName>
    </submittedName>
</protein>
<dbReference type="AlphaFoldDB" id="A0AAD6UHC3"/>
<evidence type="ECO:0000256" key="1">
    <source>
        <dbReference type="SAM" id="MobiDB-lite"/>
    </source>
</evidence>
<name>A0AAD6UHC3_9AGAR</name>
<feature type="region of interest" description="Disordered" evidence="1">
    <location>
        <begin position="648"/>
        <end position="696"/>
    </location>
</feature>
<sequence length="696" mass="75953">MASTRSAHKRKASSPLSEDSDTDVWFFFRQCPNVERLIKFFDGDSIRTANMASALGVFKTFITTVQSYRDWAGDFFDKDVENFVYTNTLALRNFRDRANNSSTSLDFDAPYKALSALSQSSRPKGTQRLQSDFAFPPVPIVRNVAPRTASPATRVPSSTSARRSQVEINMDDDSLSRDYPDSPREPPPPPRSSRPTPRAKVPSAATKSQLPQLPPLDDPRAPPASPMVKTEVSRRSTQATPSRSATRPNKSKAREAPTESEEEDDRKATSSPSKIPFVVGTGLVDSAVATERALKPPFPCTRCHILGCSCRFRGPQQACAPCDKASAPCSYEETDELDLILGTGWSGDLSDHSPQALALGTSLSHLVQARRNLDIHQTLALRAFTSFNQASLDLADVFWHVRDTVTPAMLQTFFEDPKAVETIEIFLQRIGITRDFLSEHLRELEEVRPFDVPPEVVPAHANPVRPIPAPVRGLWMDDPSLRVDPGRSQVFSTPPPSDWPSGVPSRFPESFSRSLPKDPQRRQVFLEPPQHPDLRPSPTPGPSSRARTFLRNPPQPSSPVVAAPQRPLVPAASSTPSQEFDQGGNFTPGGPYAWYGHPYFPQHPGYGPPPPGYGFPPPGYGSSLSSALTFPPPGLVPAAFPTPAAFSEASAYQVPSSSPQTPVALTQSSTEPPAVNESLNQENTVVDEHLGEGEGL</sequence>
<feature type="compositionally biased region" description="Pro residues" evidence="1">
    <location>
        <begin position="529"/>
        <end position="541"/>
    </location>
</feature>
<feature type="compositionally biased region" description="Polar residues" evidence="1">
    <location>
        <begin position="155"/>
        <end position="167"/>
    </location>
</feature>
<comment type="caution">
    <text evidence="2">The sequence shown here is derived from an EMBL/GenBank/DDBJ whole genome shotgun (WGS) entry which is preliminary data.</text>
</comment>